<dbReference type="RefSeq" id="WP_169279827.1">
    <property type="nucleotide sequence ID" value="NZ_CP051680.1"/>
</dbReference>
<reference evidence="2 3" key="1">
    <citation type="submission" date="2020-04" db="EMBL/GenBank/DDBJ databases">
        <title>Genome sequencing of novel species.</title>
        <authorList>
            <person name="Heo J."/>
            <person name="Kim S.-J."/>
            <person name="Kim J.-S."/>
            <person name="Hong S.-B."/>
            <person name="Kwon S.-W."/>
        </authorList>
    </citation>
    <scope>NUCLEOTIDE SEQUENCE [LARGE SCALE GENOMIC DNA]</scope>
    <source>
        <strain evidence="2 3">MFER-1</strain>
    </source>
</reference>
<keyword evidence="1" id="KW-0732">Signal</keyword>
<gene>
    <name evidence="2" type="ORF">HH215_10320</name>
</gene>
<dbReference type="Proteomes" id="UP000502248">
    <property type="component" value="Chromosome"/>
</dbReference>
<keyword evidence="3" id="KW-1185">Reference proteome</keyword>
<organism evidence="2 3">
    <name type="scientific">Cohnella herbarum</name>
    <dbReference type="NCBI Taxonomy" id="2728023"/>
    <lineage>
        <taxon>Bacteria</taxon>
        <taxon>Bacillati</taxon>
        <taxon>Bacillota</taxon>
        <taxon>Bacilli</taxon>
        <taxon>Bacillales</taxon>
        <taxon>Paenibacillaceae</taxon>
        <taxon>Cohnella</taxon>
    </lineage>
</organism>
<dbReference type="EMBL" id="CP051680">
    <property type="protein sequence ID" value="QJD83537.1"/>
    <property type="molecule type" value="Genomic_DNA"/>
</dbReference>
<evidence type="ECO:0000256" key="1">
    <source>
        <dbReference type="SAM" id="SignalP"/>
    </source>
</evidence>
<proteinExistence type="predicted"/>
<protein>
    <submittedName>
        <fullName evidence="2">Copper amine oxidase</fullName>
    </submittedName>
</protein>
<feature type="signal peptide" evidence="1">
    <location>
        <begin position="1"/>
        <end position="23"/>
    </location>
</feature>
<dbReference type="AlphaFoldDB" id="A0A7Z2VI68"/>
<feature type="chain" id="PRO_5031359018" evidence="1">
    <location>
        <begin position="24"/>
        <end position="194"/>
    </location>
</feature>
<name>A0A7Z2VI68_9BACL</name>
<evidence type="ECO:0000313" key="2">
    <source>
        <dbReference type="EMBL" id="QJD83537.1"/>
    </source>
</evidence>
<evidence type="ECO:0000313" key="3">
    <source>
        <dbReference type="Proteomes" id="UP000502248"/>
    </source>
</evidence>
<sequence>MKARKLILLTLTFTLLCGSVAYADTVTQKWRVLVNKKWEEGSDGVIVDNKAYISSQVVSDKLQAIVIKDDSDKKISVFKPNVHMLTSSGSDIFAEVKQSKTAKFNTFIQVDSLKTEISALKLTIANPYGEETLIEQRKSGDSDFPDGKNDFWITMKDISYNFDSVGIYTLRFSVKPAGETSFQVVSEKTIASKS</sequence>
<dbReference type="KEGG" id="cheb:HH215_10320"/>
<accession>A0A7Z2VI68</accession>